<dbReference type="AlphaFoldDB" id="C0QEV5"/>
<sequence length="153" mass="17734">MNLMHRTKYLKHNHCASQLIVLSEIIDKFVFFCQPEIMIKMLENIVLVIWSKFKFTSNLAAENLALDELAYAACYSASELRYLAAMHDDWQTRNAHNIYRLIGDHDKIKPTWFDVTEYLHNLEEMVASLEACIEEVNSDATFIANLKSLPHLA</sequence>
<gene>
    <name evidence="1" type="ordered locus">HRM2_44000</name>
</gene>
<reference evidence="1 2" key="1">
    <citation type="journal article" date="2009" name="Environ. Microbiol.">
        <title>Genome sequence of Desulfobacterium autotrophicum HRM2, a marine sulfate reducer oxidizing organic carbon completely to carbon dioxide.</title>
        <authorList>
            <person name="Strittmatter A.W."/>
            <person name="Liesegang H."/>
            <person name="Rabus R."/>
            <person name="Decker I."/>
            <person name="Amann J."/>
            <person name="Andres S."/>
            <person name="Henne A."/>
            <person name="Fricke W.F."/>
            <person name="Martinez-Arias R."/>
            <person name="Bartels D."/>
            <person name="Goesmann A."/>
            <person name="Krause L."/>
            <person name="Puehler A."/>
            <person name="Klenk H.P."/>
            <person name="Richter M."/>
            <person name="Schuler M."/>
            <person name="Gloeckner F.O."/>
            <person name="Meyerdierks A."/>
            <person name="Gottschalk G."/>
            <person name="Amann R."/>
        </authorList>
    </citation>
    <scope>NUCLEOTIDE SEQUENCE [LARGE SCALE GENOMIC DNA]</scope>
    <source>
        <strain evidence="2">ATCC 43914 / DSM 3382 / HRM2</strain>
    </source>
</reference>
<dbReference type="KEGG" id="dat:HRM2_44000"/>
<evidence type="ECO:0000313" key="1">
    <source>
        <dbReference type="EMBL" id="ACN17456.1"/>
    </source>
</evidence>
<dbReference type="Proteomes" id="UP000000442">
    <property type="component" value="Chromosome"/>
</dbReference>
<accession>C0QEV5</accession>
<dbReference type="eggNOG" id="COG2801">
    <property type="taxonomic scope" value="Bacteria"/>
</dbReference>
<evidence type="ECO:0000313" key="2">
    <source>
        <dbReference type="Proteomes" id="UP000000442"/>
    </source>
</evidence>
<keyword evidence="2" id="KW-1185">Reference proteome</keyword>
<proteinExistence type="predicted"/>
<name>C0QEV5_DESAH</name>
<protein>
    <submittedName>
        <fullName evidence="1">Uncharacterized protein</fullName>
    </submittedName>
</protein>
<dbReference type="EMBL" id="CP001087">
    <property type="protein sequence ID" value="ACN17456.1"/>
    <property type="molecule type" value="Genomic_DNA"/>
</dbReference>
<dbReference type="HOGENOM" id="CLU_1710285_0_0_7"/>
<dbReference type="STRING" id="177437.HRM2_44000"/>
<organism evidence="1 2">
    <name type="scientific">Desulforapulum autotrophicum (strain ATCC 43914 / DSM 3382 / VKM B-1955 / HRM2)</name>
    <name type="common">Desulfobacterium autotrophicum</name>
    <dbReference type="NCBI Taxonomy" id="177437"/>
    <lineage>
        <taxon>Bacteria</taxon>
        <taxon>Pseudomonadati</taxon>
        <taxon>Thermodesulfobacteriota</taxon>
        <taxon>Desulfobacteria</taxon>
        <taxon>Desulfobacterales</taxon>
        <taxon>Desulfobacteraceae</taxon>
        <taxon>Desulforapulum</taxon>
    </lineage>
</organism>